<proteinExistence type="predicted"/>
<name>A0A160VCZ8_9ZZZZ</name>
<accession>A0A160VCZ8</accession>
<organism evidence="1">
    <name type="scientific">hydrothermal vent metagenome</name>
    <dbReference type="NCBI Taxonomy" id="652676"/>
    <lineage>
        <taxon>unclassified sequences</taxon>
        <taxon>metagenomes</taxon>
        <taxon>ecological metagenomes</taxon>
    </lineage>
</organism>
<dbReference type="AlphaFoldDB" id="A0A160VCZ8"/>
<sequence length="43" mass="4767">MVSERLSHSIVATTMDIYSNVLLDIQDQAALAIDKKLSRADSF</sequence>
<dbReference type="EMBL" id="FAXA01000270">
    <property type="protein sequence ID" value="CUV02540.1"/>
    <property type="molecule type" value="Genomic_DNA"/>
</dbReference>
<reference evidence="1" key="1">
    <citation type="submission" date="2015-10" db="EMBL/GenBank/DDBJ databases">
        <authorList>
            <person name="Gilbert D.G."/>
        </authorList>
    </citation>
    <scope>NUCLEOTIDE SEQUENCE</scope>
</reference>
<gene>
    <name evidence="1" type="ORF">MGWOODY_Clf2510</name>
</gene>
<evidence type="ECO:0000313" key="1">
    <source>
        <dbReference type="EMBL" id="CUV02540.1"/>
    </source>
</evidence>
<protein>
    <submittedName>
        <fullName evidence="1">Uncharacterized protein</fullName>
    </submittedName>
</protein>